<protein>
    <submittedName>
        <fullName evidence="2">Uncharacterized protein</fullName>
    </submittedName>
</protein>
<reference evidence="2 3" key="1">
    <citation type="submission" date="2020-03" db="EMBL/GenBank/DDBJ databases">
        <title>Draft Genome Sequence of Cudoniella acicularis.</title>
        <authorList>
            <person name="Buettner E."/>
            <person name="Kellner H."/>
        </authorList>
    </citation>
    <scope>NUCLEOTIDE SEQUENCE [LARGE SCALE GENOMIC DNA]</scope>
    <source>
        <strain evidence="2 3">DSM 108380</strain>
    </source>
</reference>
<dbReference type="Proteomes" id="UP000566819">
    <property type="component" value="Unassembled WGS sequence"/>
</dbReference>
<evidence type="ECO:0000313" key="3">
    <source>
        <dbReference type="Proteomes" id="UP000566819"/>
    </source>
</evidence>
<name>A0A8H4RRJ6_9HELO</name>
<feature type="compositionally biased region" description="Acidic residues" evidence="1">
    <location>
        <begin position="127"/>
        <end position="167"/>
    </location>
</feature>
<evidence type="ECO:0000256" key="1">
    <source>
        <dbReference type="SAM" id="MobiDB-lite"/>
    </source>
</evidence>
<keyword evidence="3" id="KW-1185">Reference proteome</keyword>
<feature type="region of interest" description="Disordered" evidence="1">
    <location>
        <begin position="111"/>
        <end position="232"/>
    </location>
</feature>
<dbReference type="AlphaFoldDB" id="A0A8H4RRJ6"/>
<evidence type="ECO:0000313" key="2">
    <source>
        <dbReference type="EMBL" id="KAF4633187.1"/>
    </source>
</evidence>
<proteinExistence type="predicted"/>
<gene>
    <name evidence="2" type="ORF">G7Y89_g4931</name>
</gene>
<organism evidence="2 3">
    <name type="scientific">Cudoniella acicularis</name>
    <dbReference type="NCBI Taxonomy" id="354080"/>
    <lineage>
        <taxon>Eukaryota</taxon>
        <taxon>Fungi</taxon>
        <taxon>Dikarya</taxon>
        <taxon>Ascomycota</taxon>
        <taxon>Pezizomycotina</taxon>
        <taxon>Leotiomycetes</taxon>
        <taxon>Helotiales</taxon>
        <taxon>Tricladiaceae</taxon>
        <taxon>Cudoniella</taxon>
    </lineage>
</organism>
<feature type="compositionally biased region" description="Basic and acidic residues" evidence="1">
    <location>
        <begin position="111"/>
        <end position="126"/>
    </location>
</feature>
<dbReference type="EMBL" id="JAAMPI010000281">
    <property type="protein sequence ID" value="KAF4633187.1"/>
    <property type="molecule type" value="Genomic_DNA"/>
</dbReference>
<accession>A0A8H4RRJ6</accession>
<feature type="compositionally biased region" description="Polar residues" evidence="1">
    <location>
        <begin position="190"/>
        <end position="215"/>
    </location>
</feature>
<dbReference type="OrthoDB" id="3540062at2759"/>
<comment type="caution">
    <text evidence="2">The sequence shown here is derived from an EMBL/GenBank/DDBJ whole genome shotgun (WGS) entry which is preliminary data.</text>
</comment>
<dbReference type="PANTHER" id="PTHR37535:SF4">
    <property type="entry name" value="FLUG DOMAIN-CONTAINING PROTEIN"/>
    <property type="match status" value="1"/>
</dbReference>
<dbReference type="PANTHER" id="PTHR37535">
    <property type="entry name" value="FLUG DOMAIN PROTEIN"/>
    <property type="match status" value="1"/>
</dbReference>
<sequence>MLYHRVNGFYVNANNSNEIVTYINTELKSDYDLDPTAKPKPVAEPNDLLLLLTQHWARDKSVFHTENNRHDMATVMLFQAYTSSRPAKIVHSSKGKASQDPLGDIEEPCKAERAREEAGQDYNKENDVDDSLDYDDDSETGDSPELDGDFFDSDDDAVDNETYEDAGSDSSYRTEETNAATAEDADNHYAASSTSPKSRNSKAITLPSSTSSGRRNSLRIILFSGAKTRGEQ</sequence>